<dbReference type="Pfam" id="PF14559">
    <property type="entry name" value="TPR_19"/>
    <property type="match status" value="1"/>
</dbReference>
<dbReference type="Gene3D" id="1.25.40.10">
    <property type="entry name" value="Tetratricopeptide repeat domain"/>
    <property type="match status" value="5"/>
</dbReference>
<feature type="transmembrane region" description="Helical" evidence="14">
    <location>
        <begin position="378"/>
        <end position="397"/>
    </location>
</feature>
<evidence type="ECO:0000256" key="2">
    <source>
        <dbReference type="ARBA" id="ARBA00004240"/>
    </source>
</evidence>
<dbReference type="Pfam" id="PF08409">
    <property type="entry name" value="TMTC_DUF1736"/>
    <property type="match status" value="1"/>
</dbReference>
<evidence type="ECO:0000256" key="9">
    <source>
        <dbReference type="ARBA" id="ARBA00022803"/>
    </source>
</evidence>
<evidence type="ECO:0000256" key="4">
    <source>
        <dbReference type="ARBA" id="ARBA00007882"/>
    </source>
</evidence>
<feature type="repeat" description="TPR" evidence="13">
    <location>
        <begin position="708"/>
        <end position="741"/>
    </location>
</feature>
<evidence type="ECO:0000256" key="3">
    <source>
        <dbReference type="ARBA" id="ARBA00004922"/>
    </source>
</evidence>
<comment type="pathway">
    <text evidence="3">Protein modification; protein glycosylation.</text>
</comment>
<reference evidence="16 17" key="1">
    <citation type="submission" date="2022-05" db="EMBL/GenBank/DDBJ databases">
        <authorList>
            <consortium name="Genoscope - CEA"/>
            <person name="William W."/>
        </authorList>
    </citation>
    <scope>NUCLEOTIDE SEQUENCE [LARGE SCALE GENOMIC DNA]</scope>
</reference>
<evidence type="ECO:0000256" key="11">
    <source>
        <dbReference type="ARBA" id="ARBA00022989"/>
    </source>
</evidence>
<comment type="similarity">
    <text evidence="4">Belongs to the TMTC family.</text>
</comment>
<gene>
    <name evidence="16" type="ORF">PLOB_00025556</name>
</gene>
<evidence type="ECO:0000313" key="16">
    <source>
        <dbReference type="EMBL" id="CAH3117107.1"/>
    </source>
</evidence>
<dbReference type="InterPro" id="IPR013618">
    <property type="entry name" value="TMTC_DUF1736"/>
</dbReference>
<dbReference type="Pfam" id="PF13431">
    <property type="entry name" value="TPR_17"/>
    <property type="match status" value="1"/>
</dbReference>
<dbReference type="EC" id="2.4.1.109" evidence="5"/>
<keyword evidence="10" id="KW-0256">Endoplasmic reticulum</keyword>
<keyword evidence="6" id="KW-0808">Transferase</keyword>
<dbReference type="PANTHER" id="PTHR44809">
    <property type="match status" value="1"/>
</dbReference>
<feature type="transmembrane region" description="Helical" evidence="14">
    <location>
        <begin position="310"/>
        <end position="328"/>
    </location>
</feature>
<dbReference type="EMBL" id="CALNXK010000030">
    <property type="protein sequence ID" value="CAH3117107.1"/>
    <property type="molecule type" value="Genomic_DNA"/>
</dbReference>
<feature type="transmembrane region" description="Helical" evidence="14">
    <location>
        <begin position="467"/>
        <end position="485"/>
    </location>
</feature>
<proteinExistence type="inferred from homology"/>
<feature type="transmembrane region" description="Helical" evidence="14">
    <location>
        <begin position="134"/>
        <end position="159"/>
    </location>
</feature>
<dbReference type="Pfam" id="PF07719">
    <property type="entry name" value="TPR_2"/>
    <property type="match status" value="1"/>
</dbReference>
<dbReference type="Proteomes" id="UP001159405">
    <property type="component" value="Unassembled WGS sequence"/>
</dbReference>
<keyword evidence="9 13" id="KW-0802">TPR repeat</keyword>
<evidence type="ECO:0000256" key="10">
    <source>
        <dbReference type="ARBA" id="ARBA00022824"/>
    </source>
</evidence>
<feature type="repeat" description="TPR" evidence="13">
    <location>
        <begin position="810"/>
        <end position="843"/>
    </location>
</feature>
<organism evidence="16 17">
    <name type="scientific">Porites lobata</name>
    <dbReference type="NCBI Taxonomy" id="104759"/>
    <lineage>
        <taxon>Eukaryota</taxon>
        <taxon>Metazoa</taxon>
        <taxon>Cnidaria</taxon>
        <taxon>Anthozoa</taxon>
        <taxon>Hexacorallia</taxon>
        <taxon>Scleractinia</taxon>
        <taxon>Fungiina</taxon>
        <taxon>Poritidae</taxon>
        <taxon>Porites</taxon>
    </lineage>
</organism>
<feature type="domain" description="DUF1736" evidence="15">
    <location>
        <begin position="286"/>
        <end position="358"/>
    </location>
</feature>
<protein>
    <recommendedName>
        <fullName evidence="5">dolichyl-phosphate-mannose--protein mannosyltransferase</fullName>
        <ecNumber evidence="5">2.4.1.109</ecNumber>
    </recommendedName>
</protein>
<dbReference type="Pfam" id="PF13181">
    <property type="entry name" value="TPR_8"/>
    <property type="match status" value="1"/>
</dbReference>
<sequence>MAADLKLQGQKTSGDSRTNGGGDLCNIPCLRLPKPLGYGIIALTSLTCYMNSLDYDLVHDDVFAIKENSDVRPDTSLYNLFMNDFWGKPMWSNTSHKSYRPLCALTFRMNYMIHGLNPFGYHAVNIILHCMVSLLYTFMCDVVAFKSSVLALFAGLLFTTHPVHTEAVTGVVGRADVLACLLFLLSFLSFVRSTRERTYWCNMYTILCVMFGSMAMLVKEHGITVFGVCVIYDCLLIHKKLIWRFITNRAELPLESETVKPLLFRIIILSTTVVALMIFRVWMLGGHLPYFTKQDNPASFSDSLATRIMTYWYLIAFNSWLLLSPSVLSYDWQMGSIPLVESLWDSRNLATLMFIVIAVLLVYSSVVSNKTDPEEQDILVLSLALLVVPFLPASNLFFRVGFVVAERILYVPSMGFCLLIVCGLNRLASFARSDRTIFNTDKTNNGQRTKASTFSEASSTTKLLQKTLLLVFFMLTGLFCWKVIVRNRVWRNRESLFRSGVETLPHNAKAHYNYANFLKDVGRSKEAVHHYETALRLAPDHVSTHNNLGTLLENNEKAMEHFYQAIRHDPYHANSYFNLGTRLAALKRLPEAEAMLKKALGLNPSYLDAVMNIAGVLSDQGKLVEAEEFYKKALTLEPQNADAHNNYGVFLGKMGQTTKALEKYKTALKLNPSHSVALVNMARQLRTSGNIHDAEKTYKRALSIKREPSTLQLLGVLYYHNNQLKEAEATWKEALQLAPSNVETRSNYAILLSRTNRLSEAVNILKGLVQDDPQNLAHYKTLAGMYAQKGQVKESLQVINNALELHGGDADLYFHQGNFYKDLKNMQEAQKCFMLALQLDPEHFSAHLNLGVIFHLEGNYAEARFHYETAAKLNPNDNTLKQNLAKLQRLEKRSQK</sequence>
<dbReference type="InterPro" id="IPR011990">
    <property type="entry name" value="TPR-like_helical_dom_sf"/>
</dbReference>
<dbReference type="InterPro" id="IPR013105">
    <property type="entry name" value="TPR_2"/>
</dbReference>
<evidence type="ECO:0000256" key="6">
    <source>
        <dbReference type="ARBA" id="ARBA00022679"/>
    </source>
</evidence>
<evidence type="ECO:0000259" key="15">
    <source>
        <dbReference type="Pfam" id="PF08409"/>
    </source>
</evidence>
<feature type="repeat" description="TPR" evidence="13">
    <location>
        <begin position="641"/>
        <end position="674"/>
    </location>
</feature>
<dbReference type="SMART" id="SM00028">
    <property type="entry name" value="TPR"/>
    <property type="match status" value="10"/>
</dbReference>
<feature type="transmembrane region" description="Helical" evidence="14">
    <location>
        <begin position="409"/>
        <end position="428"/>
    </location>
</feature>
<comment type="caution">
    <text evidence="16">The sequence shown here is derived from an EMBL/GenBank/DDBJ whole genome shotgun (WGS) entry which is preliminary data.</text>
</comment>
<accession>A0ABN8NP99</accession>
<keyword evidence="8" id="KW-0677">Repeat</keyword>
<evidence type="ECO:0000256" key="14">
    <source>
        <dbReference type="SAM" id="Phobius"/>
    </source>
</evidence>
<dbReference type="PROSITE" id="PS50293">
    <property type="entry name" value="TPR_REGION"/>
    <property type="match status" value="1"/>
</dbReference>
<evidence type="ECO:0000256" key="8">
    <source>
        <dbReference type="ARBA" id="ARBA00022737"/>
    </source>
</evidence>
<feature type="repeat" description="TPR" evidence="13">
    <location>
        <begin position="607"/>
        <end position="640"/>
    </location>
</feature>
<dbReference type="Pfam" id="PF00515">
    <property type="entry name" value="TPR_1"/>
    <property type="match status" value="1"/>
</dbReference>
<keyword evidence="17" id="KW-1185">Reference proteome</keyword>
<keyword evidence="11 14" id="KW-1133">Transmembrane helix</keyword>
<dbReference type="InterPro" id="IPR052943">
    <property type="entry name" value="TMTC_O-mannosyl-trnsfr"/>
</dbReference>
<keyword evidence="7 14" id="KW-0812">Transmembrane</keyword>
<dbReference type="PROSITE" id="PS50005">
    <property type="entry name" value="TPR"/>
    <property type="match status" value="7"/>
</dbReference>
<feature type="repeat" description="TPR" evidence="13">
    <location>
        <begin position="508"/>
        <end position="541"/>
    </location>
</feature>
<evidence type="ECO:0000256" key="13">
    <source>
        <dbReference type="PROSITE-ProRule" id="PRU00339"/>
    </source>
</evidence>
<evidence type="ECO:0000256" key="12">
    <source>
        <dbReference type="ARBA" id="ARBA00023136"/>
    </source>
</evidence>
<evidence type="ECO:0000313" key="17">
    <source>
        <dbReference type="Proteomes" id="UP001159405"/>
    </source>
</evidence>
<keyword evidence="12 14" id="KW-0472">Membrane</keyword>
<dbReference type="PANTHER" id="PTHR44809:SF1">
    <property type="entry name" value="PROTEIN O-MANNOSYL-TRANSFERASE TMTC1"/>
    <property type="match status" value="1"/>
</dbReference>
<feature type="repeat" description="TPR" evidence="13">
    <location>
        <begin position="573"/>
        <end position="606"/>
    </location>
</feature>
<feature type="transmembrane region" description="Helical" evidence="14">
    <location>
        <begin position="349"/>
        <end position="366"/>
    </location>
</feature>
<dbReference type="Pfam" id="PF13374">
    <property type="entry name" value="TPR_10"/>
    <property type="match status" value="1"/>
</dbReference>
<evidence type="ECO:0000256" key="1">
    <source>
        <dbReference type="ARBA" id="ARBA00004141"/>
    </source>
</evidence>
<feature type="transmembrane region" description="Helical" evidence="14">
    <location>
        <begin position="198"/>
        <end position="217"/>
    </location>
</feature>
<comment type="subcellular location">
    <subcellularLocation>
        <location evidence="2">Endoplasmic reticulum</location>
    </subcellularLocation>
    <subcellularLocation>
        <location evidence="1">Membrane</location>
        <topology evidence="1">Multi-pass membrane protein</topology>
    </subcellularLocation>
</comment>
<feature type="transmembrane region" description="Helical" evidence="14">
    <location>
        <begin position="262"/>
        <end position="283"/>
    </location>
</feature>
<evidence type="ECO:0000256" key="5">
    <source>
        <dbReference type="ARBA" id="ARBA00012839"/>
    </source>
</evidence>
<feature type="repeat" description="TPR" evidence="13">
    <location>
        <begin position="844"/>
        <end position="877"/>
    </location>
</feature>
<evidence type="ECO:0000256" key="7">
    <source>
        <dbReference type="ARBA" id="ARBA00022692"/>
    </source>
</evidence>
<name>A0ABN8NP99_9CNID</name>
<feature type="transmembrane region" description="Helical" evidence="14">
    <location>
        <begin position="171"/>
        <end position="191"/>
    </location>
</feature>
<dbReference type="SUPFAM" id="SSF48452">
    <property type="entry name" value="TPR-like"/>
    <property type="match status" value="2"/>
</dbReference>
<dbReference type="InterPro" id="IPR019734">
    <property type="entry name" value="TPR_rpt"/>
</dbReference>